<dbReference type="AlphaFoldDB" id="A0A7I7XWX3"/>
<accession>A0A7I7XWX3</accession>
<feature type="signal peptide" evidence="1">
    <location>
        <begin position="1"/>
        <end position="35"/>
    </location>
</feature>
<reference evidence="2" key="1">
    <citation type="journal article" date="2019" name="Emerg. Microbes Infect.">
        <title>Comprehensive subspecies identification of 175 nontuberculous mycobacteria species based on 7547 genomic profiles.</title>
        <authorList>
            <person name="Matsumoto Y."/>
            <person name="Kinjo T."/>
            <person name="Motooka D."/>
            <person name="Nabeya D."/>
            <person name="Jung N."/>
            <person name="Uechi K."/>
            <person name="Horii T."/>
            <person name="Iida T."/>
            <person name="Fujita J."/>
            <person name="Nakamura S."/>
        </authorList>
    </citation>
    <scope>NUCLEOTIDE SEQUENCE [LARGE SCALE GENOMIC DNA]</scope>
    <source>
        <strain evidence="2">JCM 13671</strain>
    </source>
</reference>
<evidence type="ECO:0000256" key="1">
    <source>
        <dbReference type="SAM" id="SignalP"/>
    </source>
</evidence>
<feature type="chain" id="PRO_5029458820" description="Lipoprotein" evidence="1">
    <location>
        <begin position="36"/>
        <end position="185"/>
    </location>
</feature>
<evidence type="ECO:0008006" key="4">
    <source>
        <dbReference type="Google" id="ProtNLM"/>
    </source>
</evidence>
<name>A0A7I7XWX3_9MYCO</name>
<evidence type="ECO:0000313" key="3">
    <source>
        <dbReference type="Proteomes" id="UP000466931"/>
    </source>
</evidence>
<sequence>MRDRTAANIRRMIRAALIAVGVFTSAAAGLAPAHAEPVAPGETAYLIGACYDPSQPVTERPATLVYGCDHSSVMTDMTWTAWGADGATGAGIDDAVECQPNCAQGARLANPIVVHAWNPKPPVEAGCPDGVQFYSDFTVAYPEGVPPWVQPGTSWTEDVDFIELDGVPAVHFKNQGPLSCTPQNA</sequence>
<proteinExistence type="predicted"/>
<gene>
    <name evidence="2" type="ORF">MCNF_21560</name>
</gene>
<protein>
    <recommendedName>
        <fullName evidence="4">Lipoprotein</fullName>
    </recommendedName>
</protein>
<organism evidence="2 3">
    <name type="scientific">Mycolicibacterium confluentis</name>
    <dbReference type="NCBI Taxonomy" id="28047"/>
    <lineage>
        <taxon>Bacteria</taxon>
        <taxon>Bacillati</taxon>
        <taxon>Actinomycetota</taxon>
        <taxon>Actinomycetes</taxon>
        <taxon>Mycobacteriales</taxon>
        <taxon>Mycobacteriaceae</taxon>
        <taxon>Mycolicibacterium</taxon>
    </lineage>
</organism>
<evidence type="ECO:0000313" key="2">
    <source>
        <dbReference type="EMBL" id="BBZ33551.1"/>
    </source>
</evidence>
<reference evidence="2" key="2">
    <citation type="submission" date="2020-02" db="EMBL/GenBank/DDBJ databases">
        <authorList>
            <person name="Matsumoto Y."/>
            <person name="Motooka D."/>
            <person name="Nakamura S."/>
        </authorList>
    </citation>
    <scope>NUCLEOTIDE SEQUENCE</scope>
    <source>
        <strain evidence="2">JCM 13671</strain>
    </source>
</reference>
<keyword evidence="1" id="KW-0732">Signal</keyword>
<keyword evidence="3" id="KW-1185">Reference proteome</keyword>
<dbReference type="Proteomes" id="UP000466931">
    <property type="component" value="Chromosome"/>
</dbReference>
<dbReference type="EMBL" id="AP022612">
    <property type="protein sequence ID" value="BBZ33551.1"/>
    <property type="molecule type" value="Genomic_DNA"/>
</dbReference>